<comment type="caution">
    <text evidence="3">The sequence shown here is derived from an EMBL/GenBank/DDBJ whole genome shotgun (WGS) entry which is preliminary data.</text>
</comment>
<accession>A0ABQ9YMG3</accession>
<dbReference type="Proteomes" id="UP001281761">
    <property type="component" value="Unassembled WGS sequence"/>
</dbReference>
<evidence type="ECO:0000313" key="3">
    <source>
        <dbReference type="EMBL" id="KAK2964932.1"/>
    </source>
</evidence>
<evidence type="ECO:0000313" key="4">
    <source>
        <dbReference type="Proteomes" id="UP001281761"/>
    </source>
</evidence>
<feature type="compositionally biased region" description="Polar residues" evidence="2">
    <location>
        <begin position="42"/>
        <end position="56"/>
    </location>
</feature>
<reference evidence="3 4" key="1">
    <citation type="journal article" date="2022" name="bioRxiv">
        <title>Genomics of Preaxostyla Flagellates Illuminates Evolutionary Transitions and the Path Towards Mitochondrial Loss.</title>
        <authorList>
            <person name="Novak L.V.F."/>
            <person name="Treitli S.C."/>
            <person name="Pyrih J."/>
            <person name="Halakuc P."/>
            <person name="Pipaliya S.V."/>
            <person name="Vacek V."/>
            <person name="Brzon O."/>
            <person name="Soukal P."/>
            <person name="Eme L."/>
            <person name="Dacks J.B."/>
            <person name="Karnkowska A."/>
            <person name="Elias M."/>
            <person name="Hampl V."/>
        </authorList>
    </citation>
    <scope>NUCLEOTIDE SEQUENCE [LARGE SCALE GENOMIC DNA]</scope>
    <source>
        <strain evidence="3">NAU3</strain>
        <tissue evidence="3">Gut</tissue>
    </source>
</reference>
<proteinExistence type="predicted"/>
<gene>
    <name evidence="3" type="ORF">BLNAU_233</name>
</gene>
<keyword evidence="4" id="KW-1185">Reference proteome</keyword>
<organism evidence="3 4">
    <name type="scientific">Blattamonas nauphoetae</name>
    <dbReference type="NCBI Taxonomy" id="2049346"/>
    <lineage>
        <taxon>Eukaryota</taxon>
        <taxon>Metamonada</taxon>
        <taxon>Preaxostyla</taxon>
        <taxon>Oxymonadida</taxon>
        <taxon>Blattamonas</taxon>
    </lineage>
</organism>
<feature type="compositionally biased region" description="Polar residues" evidence="2">
    <location>
        <begin position="226"/>
        <end position="236"/>
    </location>
</feature>
<feature type="compositionally biased region" description="Polar residues" evidence="2">
    <location>
        <begin position="1"/>
        <end position="12"/>
    </location>
</feature>
<dbReference type="EMBL" id="JARBJD010000001">
    <property type="protein sequence ID" value="KAK2964932.1"/>
    <property type="molecule type" value="Genomic_DNA"/>
</dbReference>
<feature type="compositionally biased region" description="Polar residues" evidence="2">
    <location>
        <begin position="64"/>
        <end position="85"/>
    </location>
</feature>
<feature type="region of interest" description="Disordered" evidence="2">
    <location>
        <begin position="1"/>
        <end position="240"/>
    </location>
</feature>
<protein>
    <submittedName>
        <fullName evidence="3">Uncharacterized protein</fullName>
    </submittedName>
</protein>
<sequence>MTQTTKLMNGQFDSPLRFQSPEHRPSPLKVPGGLSPEKENNVNEFITPRQNRSQVSHGHECLQTPESVVSSVRQSNRMRKSNTSAKLPRVALLGEKWAQEKKDKMKAEGRELAKTPKTPYTPRTPSSLQSPSGYQAFATTPGTVHPTTPSKFPASRRNTQSKNVEGTQKMKAKRSPKPSSSPQKQQIKRTSATKVSDEDKKQTAAQKHIERIRKSHPIQKGEDVSTPRTKSRNLTRLSPDKVDYGHLKNLSSTAQVFSQNTSHYHQHYEENVNAITPTEHENLPNSSGSTNTNDSFFPSPPRDEMMIDTASIIEMANTNQNLPNTSFSELITQHSLEMSSAKTAHEEELAALQSQVDALEQTMKLHLIENEAIQSEVNRIRIQNEENMNTVKRGSELMMNELRKRNERISLHMQSIPTQTPEEKDEILTNLFVSLSIMLKLQFSLENRQTYLSVTDLYNEIRLYPVEQWSERIYEALCRPKPFQMEYQEMQWV</sequence>
<keyword evidence="1" id="KW-0175">Coiled coil</keyword>
<feature type="compositionally biased region" description="Low complexity" evidence="2">
    <location>
        <begin position="115"/>
        <end position="125"/>
    </location>
</feature>
<feature type="compositionally biased region" description="Polar residues" evidence="2">
    <location>
        <begin position="126"/>
        <end position="166"/>
    </location>
</feature>
<evidence type="ECO:0000256" key="1">
    <source>
        <dbReference type="SAM" id="Coils"/>
    </source>
</evidence>
<feature type="coiled-coil region" evidence="1">
    <location>
        <begin position="342"/>
        <end position="376"/>
    </location>
</feature>
<evidence type="ECO:0000256" key="2">
    <source>
        <dbReference type="SAM" id="MobiDB-lite"/>
    </source>
</evidence>
<feature type="compositionally biased region" description="Basic and acidic residues" evidence="2">
    <location>
        <begin position="97"/>
        <end position="114"/>
    </location>
</feature>
<name>A0ABQ9YMG3_9EUKA</name>